<feature type="domain" description="J" evidence="3">
    <location>
        <begin position="78"/>
        <end position="150"/>
    </location>
</feature>
<dbReference type="InterPro" id="IPR001623">
    <property type="entry name" value="DnaJ_domain"/>
</dbReference>
<protein>
    <recommendedName>
        <fullName evidence="3">J domain-containing protein</fullName>
    </recommendedName>
</protein>
<dbReference type="EMBL" id="MU006595">
    <property type="protein sequence ID" value="KAF2743698.1"/>
    <property type="molecule type" value="Genomic_DNA"/>
</dbReference>
<keyword evidence="2" id="KW-0472">Membrane</keyword>
<feature type="region of interest" description="Disordered" evidence="1">
    <location>
        <begin position="49"/>
        <end position="70"/>
    </location>
</feature>
<dbReference type="Pfam" id="PF00226">
    <property type="entry name" value="DnaJ"/>
    <property type="match status" value="1"/>
</dbReference>
<gene>
    <name evidence="4" type="ORF">M011DRAFT_471244</name>
</gene>
<dbReference type="SUPFAM" id="SSF46565">
    <property type="entry name" value="Chaperone J-domain"/>
    <property type="match status" value="1"/>
</dbReference>
<feature type="transmembrane region" description="Helical" evidence="2">
    <location>
        <begin position="212"/>
        <end position="233"/>
    </location>
</feature>
<dbReference type="AlphaFoldDB" id="A0A6A6UZK2"/>
<organism evidence="4 5">
    <name type="scientific">Sporormia fimetaria CBS 119925</name>
    <dbReference type="NCBI Taxonomy" id="1340428"/>
    <lineage>
        <taxon>Eukaryota</taxon>
        <taxon>Fungi</taxon>
        <taxon>Dikarya</taxon>
        <taxon>Ascomycota</taxon>
        <taxon>Pezizomycotina</taxon>
        <taxon>Dothideomycetes</taxon>
        <taxon>Pleosporomycetidae</taxon>
        <taxon>Pleosporales</taxon>
        <taxon>Sporormiaceae</taxon>
        <taxon>Sporormia</taxon>
    </lineage>
</organism>
<dbReference type="PANTHER" id="PTHR24074">
    <property type="entry name" value="CO-CHAPERONE PROTEIN DJLA"/>
    <property type="match status" value="1"/>
</dbReference>
<keyword evidence="5" id="KW-1185">Reference proteome</keyword>
<dbReference type="Proteomes" id="UP000799440">
    <property type="component" value="Unassembled WGS sequence"/>
</dbReference>
<name>A0A6A6UZK2_9PLEO</name>
<dbReference type="PROSITE" id="PS51257">
    <property type="entry name" value="PROKAR_LIPOPROTEIN"/>
    <property type="match status" value="1"/>
</dbReference>
<keyword evidence="2" id="KW-0812">Transmembrane</keyword>
<feature type="region of interest" description="Disordered" evidence="1">
    <location>
        <begin position="286"/>
        <end position="312"/>
    </location>
</feature>
<evidence type="ECO:0000313" key="4">
    <source>
        <dbReference type="EMBL" id="KAF2743698.1"/>
    </source>
</evidence>
<feature type="compositionally biased region" description="Basic residues" evidence="1">
    <location>
        <begin position="51"/>
        <end position="60"/>
    </location>
</feature>
<keyword evidence="2" id="KW-1133">Transmembrane helix</keyword>
<accession>A0A6A6UZK2</accession>
<dbReference type="InterPro" id="IPR036869">
    <property type="entry name" value="J_dom_sf"/>
</dbReference>
<dbReference type="OrthoDB" id="445556at2759"/>
<dbReference type="CDD" id="cd06257">
    <property type="entry name" value="DnaJ"/>
    <property type="match status" value="1"/>
</dbReference>
<sequence>MASKTPAVLLCSPFSVAACSSAHPCRHLLSYTPALRQTRLYAQHAQYGAERRHRPDHHSHCHDEHAWPEATAPHRVPTPYQILALRRGEVYTKRRFYALAKLYHPDSCVHASSPIARVPHAVRLERYRLIVAAHGILSDDSKRKAYDLWGSGWSEHPHSHVPTHSYTPPEYSSSRSWSTDPNLDPFQNATWEDWERWRRRAQEGETDEGRTVYMSNFAFISMVFFLVSLGLVVQGTRASSLSLSALKQREKIHKEASMQLARSQRATMATGDRDERVRTFVEHRQATLAGQPSNERLLPPADNCAPESVGNQ</sequence>
<evidence type="ECO:0000313" key="5">
    <source>
        <dbReference type="Proteomes" id="UP000799440"/>
    </source>
</evidence>
<reference evidence="4" key="1">
    <citation type="journal article" date="2020" name="Stud. Mycol.">
        <title>101 Dothideomycetes genomes: a test case for predicting lifestyles and emergence of pathogens.</title>
        <authorList>
            <person name="Haridas S."/>
            <person name="Albert R."/>
            <person name="Binder M."/>
            <person name="Bloem J."/>
            <person name="Labutti K."/>
            <person name="Salamov A."/>
            <person name="Andreopoulos B."/>
            <person name="Baker S."/>
            <person name="Barry K."/>
            <person name="Bills G."/>
            <person name="Bluhm B."/>
            <person name="Cannon C."/>
            <person name="Castanera R."/>
            <person name="Culley D."/>
            <person name="Daum C."/>
            <person name="Ezra D."/>
            <person name="Gonzalez J."/>
            <person name="Henrissat B."/>
            <person name="Kuo A."/>
            <person name="Liang C."/>
            <person name="Lipzen A."/>
            <person name="Lutzoni F."/>
            <person name="Magnuson J."/>
            <person name="Mondo S."/>
            <person name="Nolan M."/>
            <person name="Ohm R."/>
            <person name="Pangilinan J."/>
            <person name="Park H.-J."/>
            <person name="Ramirez L."/>
            <person name="Alfaro M."/>
            <person name="Sun H."/>
            <person name="Tritt A."/>
            <person name="Yoshinaga Y."/>
            <person name="Zwiers L.-H."/>
            <person name="Turgeon B."/>
            <person name="Goodwin S."/>
            <person name="Spatafora J."/>
            <person name="Crous P."/>
            <person name="Grigoriev I."/>
        </authorList>
    </citation>
    <scope>NUCLEOTIDE SEQUENCE</scope>
    <source>
        <strain evidence="4">CBS 119925</strain>
    </source>
</reference>
<dbReference type="InterPro" id="IPR050817">
    <property type="entry name" value="DjlA_DnaK_co-chaperone"/>
</dbReference>
<evidence type="ECO:0000256" key="2">
    <source>
        <dbReference type="SAM" id="Phobius"/>
    </source>
</evidence>
<dbReference type="PROSITE" id="PS50076">
    <property type="entry name" value="DNAJ_2"/>
    <property type="match status" value="1"/>
</dbReference>
<dbReference type="Gene3D" id="1.10.287.110">
    <property type="entry name" value="DnaJ domain"/>
    <property type="match status" value="1"/>
</dbReference>
<evidence type="ECO:0000256" key="1">
    <source>
        <dbReference type="SAM" id="MobiDB-lite"/>
    </source>
</evidence>
<proteinExistence type="predicted"/>
<evidence type="ECO:0000259" key="3">
    <source>
        <dbReference type="PROSITE" id="PS50076"/>
    </source>
</evidence>